<dbReference type="AlphaFoldDB" id="A0A2P2IV21"/>
<name>A0A2P2IV21_RHIMU</name>
<evidence type="ECO:0000313" key="2">
    <source>
        <dbReference type="EMBL" id="MBW85027.1"/>
    </source>
</evidence>
<sequence length="38" mass="4610">MYLWSFLALRNPQILLFFSRGFTSFLDLTIFIFNCIFI</sequence>
<protein>
    <submittedName>
        <fullName evidence="2">Uncharacterized protein</fullName>
    </submittedName>
</protein>
<reference evidence="2" key="1">
    <citation type="submission" date="2018-02" db="EMBL/GenBank/DDBJ databases">
        <title>Rhizophora mucronata_Transcriptome.</title>
        <authorList>
            <person name="Meera S.P."/>
            <person name="Sreeshan A."/>
            <person name="Augustine A."/>
        </authorList>
    </citation>
    <scope>NUCLEOTIDE SEQUENCE</scope>
    <source>
        <tissue evidence="2">Leaf</tissue>
    </source>
</reference>
<keyword evidence="1" id="KW-1133">Transmembrane helix</keyword>
<keyword evidence="1" id="KW-0472">Membrane</keyword>
<accession>A0A2P2IV21</accession>
<dbReference type="EMBL" id="GGEC01004544">
    <property type="protein sequence ID" value="MBW85027.1"/>
    <property type="molecule type" value="Transcribed_RNA"/>
</dbReference>
<feature type="transmembrane region" description="Helical" evidence="1">
    <location>
        <begin position="14"/>
        <end position="37"/>
    </location>
</feature>
<keyword evidence="1" id="KW-0812">Transmembrane</keyword>
<evidence type="ECO:0000256" key="1">
    <source>
        <dbReference type="SAM" id="Phobius"/>
    </source>
</evidence>
<proteinExistence type="predicted"/>
<organism evidence="2">
    <name type="scientific">Rhizophora mucronata</name>
    <name type="common">Asiatic mangrove</name>
    <dbReference type="NCBI Taxonomy" id="61149"/>
    <lineage>
        <taxon>Eukaryota</taxon>
        <taxon>Viridiplantae</taxon>
        <taxon>Streptophyta</taxon>
        <taxon>Embryophyta</taxon>
        <taxon>Tracheophyta</taxon>
        <taxon>Spermatophyta</taxon>
        <taxon>Magnoliopsida</taxon>
        <taxon>eudicotyledons</taxon>
        <taxon>Gunneridae</taxon>
        <taxon>Pentapetalae</taxon>
        <taxon>rosids</taxon>
        <taxon>fabids</taxon>
        <taxon>Malpighiales</taxon>
        <taxon>Rhizophoraceae</taxon>
        <taxon>Rhizophora</taxon>
    </lineage>
</organism>